<protein>
    <submittedName>
        <fullName evidence="1">Uncharacterized protein</fullName>
    </submittedName>
</protein>
<dbReference type="EMBL" id="FNHS01000007">
    <property type="protein sequence ID" value="SDN27390.1"/>
    <property type="molecule type" value="Genomic_DNA"/>
</dbReference>
<accession>A0A1H0A1F9</accession>
<sequence>MQAADAENRIGVEVRNPAGGRIATIDDLPIRDGHDDGGPFAWLAPFAWLCSDQHTTSELEVSGVEYPQVTWRELPLRRPLSSLTLE</sequence>
<evidence type="ECO:0000313" key="1">
    <source>
        <dbReference type="EMBL" id="SDN27390.1"/>
    </source>
</evidence>
<name>A0A1H0A1F9_9HYPH</name>
<dbReference type="RefSeq" id="WP_091716246.1">
    <property type="nucleotide sequence ID" value="NZ_FNHS01000007.1"/>
</dbReference>
<keyword evidence="2" id="KW-1185">Reference proteome</keyword>
<dbReference type="AlphaFoldDB" id="A0A1H0A1F9"/>
<reference evidence="2" key="1">
    <citation type="submission" date="2016-10" db="EMBL/GenBank/DDBJ databases">
        <authorList>
            <person name="Varghese N."/>
            <person name="Submissions S."/>
        </authorList>
    </citation>
    <scope>NUCLEOTIDE SEQUENCE [LARGE SCALE GENOMIC DNA]</scope>
    <source>
        <strain evidence="2">BL47</strain>
    </source>
</reference>
<gene>
    <name evidence="1" type="ORF">SAMN05216360_10735</name>
</gene>
<evidence type="ECO:0000313" key="2">
    <source>
        <dbReference type="Proteomes" id="UP000198704"/>
    </source>
</evidence>
<dbReference type="Proteomes" id="UP000198704">
    <property type="component" value="Unassembled WGS sequence"/>
</dbReference>
<dbReference type="STRING" id="582672.SAMN05216360_10735"/>
<proteinExistence type="predicted"/>
<organism evidence="1 2">
    <name type="scientific">Methylobacterium phyllostachyos</name>
    <dbReference type="NCBI Taxonomy" id="582672"/>
    <lineage>
        <taxon>Bacteria</taxon>
        <taxon>Pseudomonadati</taxon>
        <taxon>Pseudomonadota</taxon>
        <taxon>Alphaproteobacteria</taxon>
        <taxon>Hyphomicrobiales</taxon>
        <taxon>Methylobacteriaceae</taxon>
        <taxon>Methylobacterium</taxon>
    </lineage>
</organism>